<dbReference type="HAMAP" id="MF_01151">
    <property type="entry name" value="GrpE"/>
    <property type="match status" value="1"/>
</dbReference>
<feature type="coiled-coil region" evidence="6">
    <location>
        <begin position="48"/>
        <end position="89"/>
    </location>
</feature>
<evidence type="ECO:0000256" key="6">
    <source>
        <dbReference type="SAM" id="Coils"/>
    </source>
</evidence>
<evidence type="ECO:0000256" key="4">
    <source>
        <dbReference type="RuleBase" id="RU000639"/>
    </source>
</evidence>
<evidence type="ECO:0000256" key="5">
    <source>
        <dbReference type="RuleBase" id="RU004478"/>
    </source>
</evidence>
<keyword evidence="3" id="KW-0963">Cytoplasm</keyword>
<dbReference type="CDD" id="cd00446">
    <property type="entry name" value="GrpE"/>
    <property type="match status" value="1"/>
</dbReference>
<comment type="caution">
    <text evidence="8">The sequence shown here is derived from an EMBL/GenBank/DDBJ whole genome shotgun (WGS) entry which is preliminary data.</text>
</comment>
<evidence type="ECO:0000256" key="7">
    <source>
        <dbReference type="SAM" id="MobiDB-lite"/>
    </source>
</evidence>
<dbReference type="PRINTS" id="PR00773">
    <property type="entry name" value="GRPEPROTEIN"/>
</dbReference>
<dbReference type="InterPro" id="IPR009012">
    <property type="entry name" value="GrpE_head"/>
</dbReference>
<dbReference type="PANTHER" id="PTHR21237:SF23">
    <property type="entry name" value="GRPE PROTEIN HOMOLOG, MITOCHONDRIAL"/>
    <property type="match status" value="1"/>
</dbReference>
<proteinExistence type="inferred from homology"/>
<name>A0ABS4G0J9_9CLOT</name>
<evidence type="ECO:0000313" key="9">
    <source>
        <dbReference type="Proteomes" id="UP001519271"/>
    </source>
</evidence>
<dbReference type="Gene3D" id="2.30.22.10">
    <property type="entry name" value="Head domain of nucleotide exchange factor GrpE"/>
    <property type="match status" value="1"/>
</dbReference>
<keyword evidence="9" id="KW-1185">Reference proteome</keyword>
<dbReference type="InterPro" id="IPR000740">
    <property type="entry name" value="GrpE"/>
</dbReference>
<dbReference type="Proteomes" id="UP001519271">
    <property type="component" value="Unassembled WGS sequence"/>
</dbReference>
<evidence type="ECO:0000256" key="1">
    <source>
        <dbReference type="ARBA" id="ARBA00009054"/>
    </source>
</evidence>
<protein>
    <recommendedName>
        <fullName evidence="3 4">Protein GrpE</fullName>
    </recommendedName>
    <alternativeName>
        <fullName evidence="3">HSP-70 cofactor</fullName>
    </alternativeName>
</protein>
<keyword evidence="2 3" id="KW-0143">Chaperone</keyword>
<sequence length="204" mass="23038">MVEGNGDKDLELEKGETVTADTTDDESEVRAEAAEGVPDEEEGRVFDLKNLLGARKKLEDEAKKLRNESDALKDRLQRISAEYDNFRKRSQKEKEGIYTDSVADVVKEILPVLDSLEKALDFEKESENGINKGVELTLGLFRNALEKLGVEEIRTDEGFDPSMHEAVMHVQDESVGTNQVVDVFMKGYRRNEKIIRYSVVKVAN</sequence>
<dbReference type="Pfam" id="PF01025">
    <property type="entry name" value="GrpE"/>
    <property type="match status" value="1"/>
</dbReference>
<dbReference type="PROSITE" id="PS01071">
    <property type="entry name" value="GRPE"/>
    <property type="match status" value="1"/>
</dbReference>
<keyword evidence="6" id="KW-0175">Coiled coil</keyword>
<comment type="subunit">
    <text evidence="3">Homodimer.</text>
</comment>
<comment type="subcellular location">
    <subcellularLocation>
        <location evidence="3">Cytoplasm</location>
    </subcellularLocation>
</comment>
<accession>A0ABS4G0J9</accession>
<dbReference type="EMBL" id="JAGGKC010000003">
    <property type="protein sequence ID" value="MBP1918064.1"/>
    <property type="molecule type" value="Genomic_DNA"/>
</dbReference>
<evidence type="ECO:0000256" key="3">
    <source>
        <dbReference type="HAMAP-Rule" id="MF_01151"/>
    </source>
</evidence>
<reference evidence="8 9" key="1">
    <citation type="submission" date="2021-03" db="EMBL/GenBank/DDBJ databases">
        <title>Genomic Encyclopedia of Type Strains, Phase IV (KMG-IV): sequencing the most valuable type-strain genomes for metagenomic binning, comparative biology and taxonomic classification.</title>
        <authorList>
            <person name="Goeker M."/>
        </authorList>
    </citation>
    <scope>NUCLEOTIDE SEQUENCE [LARGE SCALE GENOMIC DNA]</scope>
    <source>
        <strain evidence="8 9">DSM 6139</strain>
    </source>
</reference>
<comment type="function">
    <text evidence="3 4">Participates actively in the response to hyperosmotic and heat shock by preventing the aggregation of stress-denatured proteins, in association with DnaK and GrpE. It is the nucleotide exchange factor for DnaK and may function as a thermosensor. Unfolded proteins bind initially to DnaJ; upon interaction with the DnaJ-bound protein, DnaK hydrolyzes its bound ATP, resulting in the formation of a stable complex. GrpE releases ADP from DnaK; ATP binding to DnaK triggers the release of the substrate protein, thus completing the reaction cycle. Several rounds of ATP-dependent interactions between DnaJ, DnaK and GrpE are required for fully efficient folding.</text>
</comment>
<dbReference type="SUPFAM" id="SSF58014">
    <property type="entry name" value="Coiled-coil domain of nucleotide exchange factor GrpE"/>
    <property type="match status" value="1"/>
</dbReference>
<feature type="compositionally biased region" description="Basic and acidic residues" evidence="7">
    <location>
        <begin position="1"/>
        <end position="16"/>
    </location>
</feature>
<evidence type="ECO:0000256" key="2">
    <source>
        <dbReference type="ARBA" id="ARBA00023186"/>
    </source>
</evidence>
<dbReference type="Gene3D" id="3.90.20.20">
    <property type="match status" value="1"/>
</dbReference>
<comment type="similarity">
    <text evidence="1 3 5">Belongs to the GrpE family.</text>
</comment>
<dbReference type="NCBIfam" id="NF010757">
    <property type="entry name" value="PRK14160.1"/>
    <property type="match status" value="1"/>
</dbReference>
<feature type="region of interest" description="Disordered" evidence="7">
    <location>
        <begin position="1"/>
        <end position="42"/>
    </location>
</feature>
<dbReference type="SUPFAM" id="SSF51064">
    <property type="entry name" value="Head domain of nucleotide exchange factor GrpE"/>
    <property type="match status" value="1"/>
</dbReference>
<gene>
    <name evidence="3" type="primary">grpE</name>
    <name evidence="8" type="ORF">J2Z34_000535</name>
</gene>
<organism evidence="8 9">
    <name type="scientific">Youngiibacter multivorans</name>
    <dbReference type="NCBI Taxonomy" id="937251"/>
    <lineage>
        <taxon>Bacteria</taxon>
        <taxon>Bacillati</taxon>
        <taxon>Bacillota</taxon>
        <taxon>Clostridia</taxon>
        <taxon>Eubacteriales</taxon>
        <taxon>Clostridiaceae</taxon>
        <taxon>Youngiibacter</taxon>
    </lineage>
</organism>
<keyword evidence="3 4" id="KW-0346">Stress response</keyword>
<dbReference type="PANTHER" id="PTHR21237">
    <property type="entry name" value="GRPE PROTEIN"/>
    <property type="match status" value="1"/>
</dbReference>
<dbReference type="RefSeq" id="WP_209458311.1">
    <property type="nucleotide sequence ID" value="NZ_JAGGKC010000003.1"/>
</dbReference>
<evidence type="ECO:0000313" key="8">
    <source>
        <dbReference type="EMBL" id="MBP1918064.1"/>
    </source>
</evidence>
<dbReference type="InterPro" id="IPR013805">
    <property type="entry name" value="GrpE_CC"/>
</dbReference>